<protein>
    <recommendedName>
        <fullName evidence="1">Protein kinase domain-containing protein</fullName>
    </recommendedName>
</protein>
<gene>
    <name evidence="2" type="ORF">PG993_005231</name>
</gene>
<sequence length="77" mass="8765">MNRTVNIMLQQSLQKLHSEARVVHNDLNKGNVLVKTDGSGVVFIDFEHSLDLRTLSVNDQSAIVRGDNMIWRRYRGG</sequence>
<reference evidence="2 3" key="1">
    <citation type="submission" date="2023-01" db="EMBL/GenBank/DDBJ databases">
        <title>Analysis of 21 Apiospora genomes using comparative genomics revels a genus with tremendous synthesis potential of carbohydrate active enzymes and secondary metabolites.</title>
        <authorList>
            <person name="Sorensen T."/>
        </authorList>
    </citation>
    <scope>NUCLEOTIDE SEQUENCE [LARGE SCALE GENOMIC DNA]</scope>
    <source>
        <strain evidence="2 3">CBS 33761</strain>
    </source>
</reference>
<keyword evidence="3" id="KW-1185">Reference proteome</keyword>
<dbReference type="InterPro" id="IPR002575">
    <property type="entry name" value="Aminoglycoside_PTrfase"/>
</dbReference>
<dbReference type="PROSITE" id="PS50011">
    <property type="entry name" value="PROTEIN_KINASE_DOM"/>
    <property type="match status" value="1"/>
</dbReference>
<dbReference type="EMBL" id="JAQQWK010000003">
    <property type="protein sequence ID" value="KAK8045207.1"/>
    <property type="molecule type" value="Genomic_DNA"/>
</dbReference>
<evidence type="ECO:0000313" key="3">
    <source>
        <dbReference type="Proteomes" id="UP001444661"/>
    </source>
</evidence>
<feature type="domain" description="Protein kinase" evidence="1">
    <location>
        <begin position="1"/>
        <end position="77"/>
    </location>
</feature>
<dbReference type="Gene3D" id="3.90.1200.10">
    <property type="match status" value="1"/>
</dbReference>
<name>A0ABR1TF34_9PEZI</name>
<accession>A0ABR1TF34</accession>
<evidence type="ECO:0000259" key="1">
    <source>
        <dbReference type="PROSITE" id="PS50011"/>
    </source>
</evidence>
<proteinExistence type="predicted"/>
<evidence type="ECO:0000313" key="2">
    <source>
        <dbReference type="EMBL" id="KAK8045207.1"/>
    </source>
</evidence>
<organism evidence="2 3">
    <name type="scientific">Apiospora rasikravindrae</name>
    <dbReference type="NCBI Taxonomy" id="990691"/>
    <lineage>
        <taxon>Eukaryota</taxon>
        <taxon>Fungi</taxon>
        <taxon>Dikarya</taxon>
        <taxon>Ascomycota</taxon>
        <taxon>Pezizomycotina</taxon>
        <taxon>Sordariomycetes</taxon>
        <taxon>Xylariomycetidae</taxon>
        <taxon>Amphisphaeriales</taxon>
        <taxon>Apiosporaceae</taxon>
        <taxon>Apiospora</taxon>
    </lineage>
</organism>
<dbReference type="SUPFAM" id="SSF56112">
    <property type="entry name" value="Protein kinase-like (PK-like)"/>
    <property type="match status" value="1"/>
</dbReference>
<dbReference type="Proteomes" id="UP001444661">
    <property type="component" value="Unassembled WGS sequence"/>
</dbReference>
<comment type="caution">
    <text evidence="2">The sequence shown here is derived from an EMBL/GenBank/DDBJ whole genome shotgun (WGS) entry which is preliminary data.</text>
</comment>
<dbReference type="InterPro" id="IPR011009">
    <property type="entry name" value="Kinase-like_dom_sf"/>
</dbReference>
<dbReference type="InterPro" id="IPR000719">
    <property type="entry name" value="Prot_kinase_dom"/>
</dbReference>
<dbReference type="Pfam" id="PF01636">
    <property type="entry name" value="APH"/>
    <property type="match status" value="1"/>
</dbReference>